<accession>A0A815LAV2</accession>
<dbReference type="EMBL" id="CAJNOE010001209">
    <property type="protein sequence ID" value="CAF1400943.1"/>
    <property type="molecule type" value="Genomic_DNA"/>
</dbReference>
<evidence type="ECO:0000313" key="2">
    <source>
        <dbReference type="Proteomes" id="UP000663860"/>
    </source>
</evidence>
<reference evidence="1" key="1">
    <citation type="submission" date="2021-02" db="EMBL/GenBank/DDBJ databases">
        <authorList>
            <person name="Nowell W R."/>
        </authorList>
    </citation>
    <scope>NUCLEOTIDE SEQUENCE</scope>
</reference>
<organism evidence="1 2">
    <name type="scientific">Adineta steineri</name>
    <dbReference type="NCBI Taxonomy" id="433720"/>
    <lineage>
        <taxon>Eukaryota</taxon>
        <taxon>Metazoa</taxon>
        <taxon>Spiralia</taxon>
        <taxon>Gnathifera</taxon>
        <taxon>Rotifera</taxon>
        <taxon>Eurotatoria</taxon>
        <taxon>Bdelloidea</taxon>
        <taxon>Adinetida</taxon>
        <taxon>Adinetidae</taxon>
        <taxon>Adineta</taxon>
    </lineage>
</organism>
<gene>
    <name evidence="1" type="ORF">IZO911_LOCUS39489</name>
</gene>
<dbReference type="AlphaFoldDB" id="A0A815LAV2"/>
<dbReference type="Proteomes" id="UP000663860">
    <property type="component" value="Unassembled WGS sequence"/>
</dbReference>
<name>A0A815LAV2_9BILA</name>
<proteinExistence type="predicted"/>
<evidence type="ECO:0000313" key="1">
    <source>
        <dbReference type="EMBL" id="CAF1400943.1"/>
    </source>
</evidence>
<comment type="caution">
    <text evidence="1">The sequence shown here is derived from an EMBL/GenBank/DDBJ whole genome shotgun (WGS) entry which is preliminary data.</text>
</comment>
<sequence length="133" mass="15434">MLNRTNADKTINETMAYMKGEKTNELNGISTQQEKEESSTWYDNKLSTIKIINASSSVEPFPDFMNEKNFKILINADDKNPGQRQRRCVNDPKYRAEEIFLMSDASDNKITQKEFIFACKDEPVLCRLRIQDV</sequence>
<protein>
    <submittedName>
        <fullName evidence="1">Uncharacterized protein</fullName>
    </submittedName>
</protein>